<dbReference type="AlphaFoldDB" id="A0A1F5NRU1"/>
<evidence type="ECO:0000313" key="2">
    <source>
        <dbReference type="EMBL" id="OGE80395.1"/>
    </source>
</evidence>
<evidence type="ECO:0000256" key="1">
    <source>
        <dbReference type="SAM" id="Phobius"/>
    </source>
</evidence>
<keyword evidence="1" id="KW-1133">Transmembrane helix</keyword>
<accession>A0A1F5NRU1</accession>
<gene>
    <name evidence="2" type="ORF">A2826_01395</name>
</gene>
<proteinExistence type="predicted"/>
<organism evidence="2 3">
    <name type="scientific">Candidatus Doudnabacteria bacterium RIFCSPHIGHO2_01_FULL_43_23</name>
    <dbReference type="NCBI Taxonomy" id="1817822"/>
    <lineage>
        <taxon>Bacteria</taxon>
        <taxon>Candidatus Doudnaibacteriota</taxon>
    </lineage>
</organism>
<dbReference type="Proteomes" id="UP000177912">
    <property type="component" value="Unassembled WGS sequence"/>
</dbReference>
<name>A0A1F5NRU1_9BACT</name>
<feature type="transmembrane region" description="Helical" evidence="1">
    <location>
        <begin position="6"/>
        <end position="27"/>
    </location>
</feature>
<feature type="transmembrane region" description="Helical" evidence="1">
    <location>
        <begin position="128"/>
        <end position="149"/>
    </location>
</feature>
<protein>
    <submittedName>
        <fullName evidence="2">Uncharacterized protein</fullName>
    </submittedName>
</protein>
<keyword evidence="1" id="KW-0472">Membrane</keyword>
<reference evidence="2 3" key="1">
    <citation type="journal article" date="2016" name="Nat. Commun.">
        <title>Thousands of microbial genomes shed light on interconnected biogeochemical processes in an aquifer system.</title>
        <authorList>
            <person name="Anantharaman K."/>
            <person name="Brown C.T."/>
            <person name="Hug L.A."/>
            <person name="Sharon I."/>
            <person name="Castelle C.J."/>
            <person name="Probst A.J."/>
            <person name="Thomas B.C."/>
            <person name="Singh A."/>
            <person name="Wilkins M.J."/>
            <person name="Karaoz U."/>
            <person name="Brodie E.L."/>
            <person name="Williams K.H."/>
            <person name="Hubbard S.S."/>
            <person name="Banfield J.F."/>
        </authorList>
    </citation>
    <scope>NUCLEOTIDE SEQUENCE [LARGE SCALE GENOMIC DNA]</scope>
</reference>
<feature type="transmembrane region" description="Helical" evidence="1">
    <location>
        <begin position="169"/>
        <end position="190"/>
    </location>
</feature>
<sequence length="194" mass="22471">MENLELFAQPWPVNLLILVPFLAFIFWRKEGLDITKRVLLVAFLFGVGFGFVEAAVVVYLRAAMGLLPGYEGTLADIQNLSLNIYQQAQILSELPQSLLYVELFREGATLLMLLSVAYLSAQRMRDRWAIFLYIFATWDIFYYIGLWLTVRWPSSLLTPDVLFLIPVPWYSQVWYPLLVSLLSILVVIFCSRKY</sequence>
<feature type="transmembrane region" description="Helical" evidence="1">
    <location>
        <begin position="103"/>
        <end position="121"/>
    </location>
</feature>
<feature type="transmembrane region" description="Helical" evidence="1">
    <location>
        <begin position="39"/>
        <end position="60"/>
    </location>
</feature>
<keyword evidence="1" id="KW-0812">Transmembrane</keyword>
<dbReference type="STRING" id="1817822.A2826_01395"/>
<evidence type="ECO:0000313" key="3">
    <source>
        <dbReference type="Proteomes" id="UP000177912"/>
    </source>
</evidence>
<comment type="caution">
    <text evidence="2">The sequence shown here is derived from an EMBL/GenBank/DDBJ whole genome shotgun (WGS) entry which is preliminary data.</text>
</comment>
<dbReference type="EMBL" id="MFEI01000033">
    <property type="protein sequence ID" value="OGE80395.1"/>
    <property type="molecule type" value="Genomic_DNA"/>
</dbReference>